<evidence type="ECO:0000313" key="10">
    <source>
        <dbReference type="Proteomes" id="UP001597441"/>
    </source>
</evidence>
<dbReference type="NCBIfam" id="TIGR03723">
    <property type="entry name" value="T6A_TsaD_YgjD"/>
    <property type="match status" value="1"/>
</dbReference>
<comment type="catalytic activity">
    <reaction evidence="6 7">
        <text>L-threonylcarbamoyladenylate + adenosine(37) in tRNA = N(6)-L-threonylcarbamoyladenosine(37) in tRNA + AMP + H(+)</text>
        <dbReference type="Rhea" id="RHEA:37059"/>
        <dbReference type="Rhea" id="RHEA-COMP:10162"/>
        <dbReference type="Rhea" id="RHEA-COMP:10163"/>
        <dbReference type="ChEBI" id="CHEBI:15378"/>
        <dbReference type="ChEBI" id="CHEBI:73682"/>
        <dbReference type="ChEBI" id="CHEBI:74411"/>
        <dbReference type="ChEBI" id="CHEBI:74418"/>
        <dbReference type="ChEBI" id="CHEBI:456215"/>
        <dbReference type="EC" id="2.3.1.234"/>
    </reaction>
</comment>
<feature type="binding site" evidence="7">
    <location>
        <begin position="140"/>
        <end position="144"/>
    </location>
    <ligand>
        <name>substrate</name>
    </ligand>
</feature>
<dbReference type="HAMAP" id="MF_01445">
    <property type="entry name" value="TsaD"/>
    <property type="match status" value="1"/>
</dbReference>
<evidence type="ECO:0000313" key="9">
    <source>
        <dbReference type="EMBL" id="MFD2534459.1"/>
    </source>
</evidence>
<accession>A0ABW5JQB5</accession>
<dbReference type="EMBL" id="JBHULK010000001">
    <property type="protein sequence ID" value="MFD2534459.1"/>
    <property type="molecule type" value="Genomic_DNA"/>
</dbReference>
<feature type="binding site" evidence="7">
    <location>
        <position position="309"/>
    </location>
    <ligand>
        <name>Fe cation</name>
        <dbReference type="ChEBI" id="CHEBI:24875"/>
    </ligand>
</feature>
<organism evidence="9 10">
    <name type="scientific">Gelatiniphilus marinus</name>
    <dbReference type="NCBI Taxonomy" id="1759464"/>
    <lineage>
        <taxon>Bacteria</taxon>
        <taxon>Pseudomonadati</taxon>
        <taxon>Bacteroidota</taxon>
        <taxon>Flavobacteriia</taxon>
        <taxon>Flavobacteriales</taxon>
        <taxon>Flavobacteriaceae</taxon>
        <taxon>Gelatiniphilus</taxon>
    </lineage>
</organism>
<dbReference type="RefSeq" id="WP_388015037.1">
    <property type="nucleotide sequence ID" value="NZ_JBHUDT010000001.1"/>
</dbReference>
<dbReference type="InterPro" id="IPR017861">
    <property type="entry name" value="KAE1/TsaD"/>
</dbReference>
<evidence type="ECO:0000256" key="3">
    <source>
        <dbReference type="ARBA" id="ARBA00022723"/>
    </source>
</evidence>
<name>A0ABW5JQB5_9FLAO</name>
<evidence type="ECO:0000256" key="5">
    <source>
        <dbReference type="ARBA" id="ARBA00023315"/>
    </source>
</evidence>
<comment type="subcellular location">
    <subcellularLocation>
        <location evidence="7">Cytoplasm</location>
    </subcellularLocation>
</comment>
<keyword evidence="3 7" id="KW-0479">Metal-binding</keyword>
<keyword evidence="7" id="KW-0963">Cytoplasm</keyword>
<keyword evidence="10" id="KW-1185">Reference proteome</keyword>
<feature type="binding site" evidence="7">
    <location>
        <position position="118"/>
    </location>
    <ligand>
        <name>Fe cation</name>
        <dbReference type="ChEBI" id="CHEBI:24875"/>
    </ligand>
</feature>
<proteinExistence type="inferred from homology"/>
<dbReference type="GO" id="GO:0061711">
    <property type="term" value="F:tRNA N(6)-L-threonylcarbamoyladenine synthase activity"/>
    <property type="evidence" value="ECO:0007669"/>
    <property type="project" value="UniProtKB-EC"/>
</dbReference>
<dbReference type="PRINTS" id="PR00789">
    <property type="entry name" value="OSIALOPTASE"/>
</dbReference>
<comment type="cofactor">
    <cofactor evidence="7">
        <name>Fe(2+)</name>
        <dbReference type="ChEBI" id="CHEBI:29033"/>
    </cofactor>
    <text evidence="7">Binds 1 Fe(2+) ion per subunit.</text>
</comment>
<dbReference type="PANTHER" id="PTHR11735:SF6">
    <property type="entry name" value="TRNA N6-ADENOSINE THREONYLCARBAMOYLTRANSFERASE, MITOCHONDRIAL"/>
    <property type="match status" value="1"/>
</dbReference>
<feature type="binding site" evidence="7">
    <location>
        <position position="281"/>
    </location>
    <ligand>
        <name>substrate</name>
    </ligand>
</feature>
<dbReference type="Pfam" id="PF00814">
    <property type="entry name" value="TsaD"/>
    <property type="match status" value="1"/>
</dbReference>
<feature type="domain" description="Gcp-like" evidence="8">
    <location>
        <begin position="27"/>
        <end position="315"/>
    </location>
</feature>
<dbReference type="EC" id="2.3.1.234" evidence="7"/>
<keyword evidence="1 7" id="KW-0808">Transferase</keyword>
<protein>
    <recommendedName>
        <fullName evidence="7">tRNA N6-adenosine threonylcarbamoyltransferase</fullName>
        <ecNumber evidence="7">2.3.1.234</ecNumber>
    </recommendedName>
    <alternativeName>
        <fullName evidence="7">N6-L-threonylcarbamoyladenine synthase</fullName>
        <shortName evidence="7">t(6)A synthase</shortName>
    </alternativeName>
    <alternativeName>
        <fullName evidence="7">t(6)A37 threonylcarbamoyladenosine biosynthesis protein TsaD</fullName>
    </alternativeName>
    <alternativeName>
        <fullName evidence="7">tRNA threonylcarbamoyladenosine biosynthesis protein TsaD</fullName>
    </alternativeName>
</protein>
<dbReference type="NCBIfam" id="TIGR00329">
    <property type="entry name" value="gcp_kae1"/>
    <property type="match status" value="1"/>
</dbReference>
<feature type="binding site" evidence="7">
    <location>
        <position position="186"/>
    </location>
    <ligand>
        <name>substrate</name>
    </ligand>
</feature>
<dbReference type="Gene3D" id="3.30.420.40">
    <property type="match status" value="2"/>
</dbReference>
<comment type="function">
    <text evidence="7">Required for the formation of a threonylcarbamoyl group on adenosine at position 37 (t(6)A37) in tRNAs that read codons beginning with adenine. Is involved in the transfer of the threonylcarbamoyl moiety of threonylcarbamoyl-AMP (TC-AMP) to the N6 group of A37, together with TsaE and TsaB. TsaD likely plays a direct catalytic role in this reaction.</text>
</comment>
<dbReference type="InterPro" id="IPR017860">
    <property type="entry name" value="Peptidase_M22_CS"/>
</dbReference>
<comment type="similarity">
    <text evidence="7">Belongs to the KAE1 / TsaD family.</text>
</comment>
<dbReference type="PANTHER" id="PTHR11735">
    <property type="entry name" value="TRNA N6-ADENOSINE THREONYLCARBAMOYLTRANSFERASE"/>
    <property type="match status" value="1"/>
</dbReference>
<keyword evidence="2 7" id="KW-0819">tRNA processing</keyword>
<evidence type="ECO:0000256" key="7">
    <source>
        <dbReference type="HAMAP-Rule" id="MF_01445"/>
    </source>
</evidence>
<dbReference type="CDD" id="cd24133">
    <property type="entry name" value="ASKHA_NBD_TsaD_bac"/>
    <property type="match status" value="1"/>
</dbReference>
<dbReference type="Proteomes" id="UP001597441">
    <property type="component" value="Unassembled WGS sequence"/>
</dbReference>
<dbReference type="SUPFAM" id="SSF53067">
    <property type="entry name" value="Actin-like ATPase domain"/>
    <property type="match status" value="1"/>
</dbReference>
<gene>
    <name evidence="7 9" type="primary">tsaD</name>
    <name evidence="9" type="ORF">ACFSQS_05020</name>
</gene>
<evidence type="ECO:0000256" key="2">
    <source>
        <dbReference type="ARBA" id="ARBA00022694"/>
    </source>
</evidence>
<evidence type="ECO:0000256" key="4">
    <source>
        <dbReference type="ARBA" id="ARBA00023004"/>
    </source>
</evidence>
<feature type="binding site" evidence="7">
    <location>
        <position position="114"/>
    </location>
    <ligand>
        <name>Fe cation</name>
        <dbReference type="ChEBI" id="CHEBI:24875"/>
    </ligand>
</feature>
<evidence type="ECO:0000256" key="1">
    <source>
        <dbReference type="ARBA" id="ARBA00022679"/>
    </source>
</evidence>
<dbReference type="InterPro" id="IPR000905">
    <property type="entry name" value="Gcp-like_dom"/>
</dbReference>
<comment type="caution">
    <text evidence="9">The sequence shown here is derived from an EMBL/GenBank/DDBJ whole genome shotgun (WGS) entry which is preliminary data.</text>
</comment>
<feature type="binding site" evidence="7">
    <location>
        <position position="173"/>
    </location>
    <ligand>
        <name>substrate</name>
    </ligand>
</feature>
<dbReference type="InterPro" id="IPR043129">
    <property type="entry name" value="ATPase_NBD"/>
</dbReference>
<dbReference type="PROSITE" id="PS01016">
    <property type="entry name" value="GLYCOPROTEASE"/>
    <property type="match status" value="1"/>
</dbReference>
<evidence type="ECO:0000259" key="8">
    <source>
        <dbReference type="Pfam" id="PF00814"/>
    </source>
</evidence>
<keyword evidence="4 7" id="KW-0408">Iron</keyword>
<feature type="binding site" evidence="7">
    <location>
        <position position="190"/>
    </location>
    <ligand>
        <name>substrate</name>
    </ligand>
</feature>
<sequence>MSSQNIYILGIESSCDDTAASVIHNGKILSNVVANQKIHEAYGGVVPELASRAHQQNIVPVVHQALQKANITKDKLNAVAFTRGPGLMGSLLVGTSFAKSLAYGLNIPLIDVNHMQAHILAHFIDEEGFEKPPFPFLAMTISGGHTQIVKVDSYFDMTVIGETIDDAVGEAFDKSGKILGLGYPAGPEIDKRAKQGNPKAFQFTKPKVDGLNFSFSGLKTAILYFIQREVKANPNFIEENLNDICASIQYTIIGILIDKLKLASKQTSIKHIAIGGGVSANSGIRQALKDGEQKFGWTTYVPKFEFTTDNAAMIAIVGYLKYLEGDFAEQSVMASARLKI</sequence>
<reference evidence="10" key="1">
    <citation type="journal article" date="2019" name="Int. J. Syst. Evol. Microbiol.">
        <title>The Global Catalogue of Microorganisms (GCM) 10K type strain sequencing project: providing services to taxonomists for standard genome sequencing and annotation.</title>
        <authorList>
            <consortium name="The Broad Institute Genomics Platform"/>
            <consortium name="The Broad Institute Genome Sequencing Center for Infectious Disease"/>
            <person name="Wu L."/>
            <person name="Ma J."/>
        </authorList>
    </citation>
    <scope>NUCLEOTIDE SEQUENCE [LARGE SCALE GENOMIC DNA]</scope>
    <source>
        <strain evidence="10">KCTC 42903</strain>
    </source>
</reference>
<dbReference type="InterPro" id="IPR022450">
    <property type="entry name" value="TsaD"/>
</dbReference>
<evidence type="ECO:0000256" key="6">
    <source>
        <dbReference type="ARBA" id="ARBA00048117"/>
    </source>
</evidence>
<keyword evidence="5 7" id="KW-0012">Acyltransferase</keyword>